<dbReference type="Proteomes" id="UP000016761">
    <property type="component" value="Unassembled WGS sequence"/>
</dbReference>
<proteinExistence type="predicted"/>
<protein>
    <submittedName>
        <fullName evidence="1">Uncharacterized protein</fullName>
    </submittedName>
</protein>
<dbReference type="AlphaFoldDB" id="U4T6H1"/>
<comment type="caution">
    <text evidence="1">The sequence shown here is derived from an EMBL/GenBank/DDBJ whole genome shotgun (WGS) entry which is preliminary data.</text>
</comment>
<sequence>MKSNIGTTRTAGANFSGLLCLRSSMLQKIDTSSTGATLRFFNYM</sequence>
<dbReference type="PATRIC" id="fig|1354303.4.peg.2455"/>
<accession>U4T6H1</accession>
<gene>
    <name evidence="1" type="ORF">M917_2497</name>
</gene>
<evidence type="ECO:0000313" key="2">
    <source>
        <dbReference type="Proteomes" id="UP000016761"/>
    </source>
</evidence>
<organism evidence="1 2">
    <name type="scientific">Psychrobacter aquaticus CMS 56</name>
    <dbReference type="NCBI Taxonomy" id="1354303"/>
    <lineage>
        <taxon>Bacteria</taxon>
        <taxon>Pseudomonadati</taxon>
        <taxon>Pseudomonadota</taxon>
        <taxon>Gammaproteobacteria</taxon>
        <taxon>Moraxellales</taxon>
        <taxon>Moraxellaceae</taxon>
        <taxon>Psychrobacter</taxon>
    </lineage>
</organism>
<dbReference type="EMBL" id="AUSW01000035">
    <property type="protein sequence ID" value="ERL54349.1"/>
    <property type="molecule type" value="Genomic_DNA"/>
</dbReference>
<keyword evidence="2" id="KW-1185">Reference proteome</keyword>
<evidence type="ECO:0000313" key="1">
    <source>
        <dbReference type="EMBL" id="ERL54349.1"/>
    </source>
</evidence>
<reference evidence="1 2" key="1">
    <citation type="journal article" date="2013" name="Genome Announc.">
        <title>Draft Genome Sequence of Psychrobacter aquaticus Strain CMS 56T, Isolated from a Cyanobacterial Mat Sample Collected from Water Bodies in the McMurdo Dry Valley Region of Antarctica.</title>
        <authorList>
            <person name="Reddy G.S."/>
            <person name="Ara S."/>
            <person name="Singh A."/>
            <person name="Kumar Pinnaka A."/>
            <person name="Shivaji S."/>
        </authorList>
    </citation>
    <scope>NUCLEOTIDE SEQUENCE [LARGE SCALE GENOMIC DNA]</scope>
    <source>
        <strain evidence="1 2">CMS 56</strain>
    </source>
</reference>
<name>U4T6H1_9GAMM</name>